<feature type="domain" description="Virulence-associated protein E-like" evidence="1">
    <location>
        <begin position="106"/>
        <end position="334"/>
    </location>
</feature>
<dbReference type="Pfam" id="PF05272">
    <property type="entry name" value="VapE-like_dom"/>
    <property type="match status" value="1"/>
</dbReference>
<dbReference type="InterPro" id="IPR007936">
    <property type="entry name" value="VapE-like_dom"/>
</dbReference>
<dbReference type="RefSeq" id="WP_093277249.1">
    <property type="nucleotide sequence ID" value="NZ_FNDD01000026.1"/>
</dbReference>
<organism evidence="2 3">
    <name type="scientific">Vibrio xiamenensis</name>
    <dbReference type="NCBI Taxonomy" id="861298"/>
    <lineage>
        <taxon>Bacteria</taxon>
        <taxon>Pseudomonadati</taxon>
        <taxon>Pseudomonadota</taxon>
        <taxon>Gammaproteobacteria</taxon>
        <taxon>Vibrionales</taxon>
        <taxon>Vibrionaceae</taxon>
        <taxon>Vibrio</taxon>
    </lineage>
</organism>
<evidence type="ECO:0000313" key="2">
    <source>
        <dbReference type="EMBL" id="SDH72133.1"/>
    </source>
</evidence>
<sequence length="416" mass="47099">MFNDDNEPAFPHVKYKESGQRIVLNTADNLKALLDSAGYEAKHNRMTLEPDIFKDNQLAGAQEEVRSELISLASIYSMPRSAIDDHFGALALKNRYHPIADWLHGTWDGVARVNAALSCLKAKHPELSNAVLLHWLVGCVACLFVGNFKSKLVPVLQGEQSFKKTAFVERIANVMPNAFLEGAELNPDNKDSVLSVIRSWIVELGELERSTKNCQGALKAFVTRSKDTVRPPYARTDIKKERQTNLIATVNGTDFLKDETGNTRYAVIELVDETDMETLNHILGWEYQPTGELTLKEPEKLRQFWLEVKHQFMVKHHPWMLPAALQAQVSQESAKYVDKGNWYNLLNDHLADCHGKAKEWLSTKQVCELLRIDASKGSVLGKALNQLHKEGRIKKKLKNGYNQYLFPTVTPHIPFQ</sequence>
<dbReference type="PANTHER" id="PTHR34985">
    <property type="entry name" value="SLR0554 PROTEIN"/>
    <property type="match status" value="1"/>
</dbReference>
<accession>A0A1G8EQF2</accession>
<keyword evidence="3" id="KW-1185">Reference proteome</keyword>
<evidence type="ECO:0000313" key="3">
    <source>
        <dbReference type="Proteomes" id="UP000198854"/>
    </source>
</evidence>
<name>A0A1G8EQF2_9VIBR</name>
<reference evidence="2 3" key="1">
    <citation type="submission" date="2016-10" db="EMBL/GenBank/DDBJ databases">
        <authorList>
            <person name="de Groot N.N."/>
        </authorList>
    </citation>
    <scope>NUCLEOTIDE SEQUENCE [LARGE SCALE GENOMIC DNA]</scope>
    <source>
        <strain evidence="2 3">CGMCC 1.10228</strain>
    </source>
</reference>
<dbReference type="PANTHER" id="PTHR34985:SF1">
    <property type="entry name" value="SLR0554 PROTEIN"/>
    <property type="match status" value="1"/>
</dbReference>
<proteinExistence type="predicted"/>
<dbReference type="STRING" id="861298.SAMN04488136_1269"/>
<protein>
    <submittedName>
        <fullName evidence="2">Virulence-associated protein E</fullName>
    </submittedName>
</protein>
<dbReference type="AlphaFoldDB" id="A0A1G8EQF2"/>
<dbReference type="Proteomes" id="UP000198854">
    <property type="component" value="Unassembled WGS sequence"/>
</dbReference>
<evidence type="ECO:0000259" key="1">
    <source>
        <dbReference type="Pfam" id="PF05272"/>
    </source>
</evidence>
<dbReference type="EMBL" id="FNDD01000026">
    <property type="protein sequence ID" value="SDH72133.1"/>
    <property type="molecule type" value="Genomic_DNA"/>
</dbReference>
<gene>
    <name evidence="2" type="ORF">SAMN04488136_1269</name>
</gene>
<dbReference type="OrthoDB" id="9763644at2"/>